<geneLocation type="mitochondrion" evidence="2"/>
<evidence type="ECO:0000313" key="3">
    <source>
        <dbReference type="Proteomes" id="UP000290189"/>
    </source>
</evidence>
<evidence type="ECO:0000256" key="1">
    <source>
        <dbReference type="SAM" id="SignalP"/>
    </source>
</evidence>
<dbReference type="Proteomes" id="UP000290189">
    <property type="component" value="Unassembled WGS sequence"/>
</dbReference>
<dbReference type="AlphaFoldDB" id="A0A3P3YJ19"/>
<keyword evidence="2" id="KW-0496">Mitochondrion</keyword>
<gene>
    <name evidence="2" type="ORF">PLBR_LOCUS7360</name>
</gene>
<keyword evidence="1" id="KW-0732">Signal</keyword>
<organism evidence="2 3">
    <name type="scientific">Plasmodiophora brassicae</name>
    <name type="common">Clubroot disease agent</name>
    <dbReference type="NCBI Taxonomy" id="37360"/>
    <lineage>
        <taxon>Eukaryota</taxon>
        <taxon>Sar</taxon>
        <taxon>Rhizaria</taxon>
        <taxon>Endomyxa</taxon>
        <taxon>Phytomyxea</taxon>
        <taxon>Plasmodiophorida</taxon>
        <taxon>Plasmodiophoridae</taxon>
        <taxon>Plasmodiophora</taxon>
    </lineage>
</organism>
<name>A0A3P3YJ19_PLABS</name>
<reference evidence="2 3" key="1">
    <citation type="submission" date="2018-03" db="EMBL/GenBank/DDBJ databases">
        <authorList>
            <person name="Fogelqvist J."/>
        </authorList>
    </citation>
    <scope>NUCLEOTIDE SEQUENCE [LARGE SCALE GENOMIC DNA]</scope>
</reference>
<feature type="chain" id="PRO_5018119568" evidence="1">
    <location>
        <begin position="18"/>
        <end position="371"/>
    </location>
</feature>
<accession>A0A3P3YJ19</accession>
<sequence>MLAVVLLVATTVTHSCGASVQPGPRGAASTVARLRETHTRVQRWIDAAGYASDKAGIDIISEIVQSPRRDMYLSAHRVSRDLMEVAVAVDANQFMFGQDSEVWDAVAAAETELEFLSESLVNVTGDLTTRVAYLHIFKIISGAVAMLTAKATSQIIADVPFLDAIAMLLQCVILLDRTVSTHIPETLLVVRPYGLHFACLPKDHGKPVDRTVAPPTTTQRFLDGLTSINLIAFHLGSSLALFAYAEVTIFQAVESLLNTFRSKRRNAVARLHHMRNLPENRVPSIDVAAETRRRRVFRPLQYRSIKRSIAKRTARATRIRAQFRAVLSDLDSDIDWAIMRWGTFILIREVMSSSSSDSVLCIAIPSIESAI</sequence>
<dbReference type="EMBL" id="OVEO01000013">
    <property type="protein sequence ID" value="SPR00145.1"/>
    <property type="molecule type" value="Genomic_DNA"/>
</dbReference>
<feature type="signal peptide" evidence="1">
    <location>
        <begin position="1"/>
        <end position="17"/>
    </location>
</feature>
<evidence type="ECO:0000313" key="2">
    <source>
        <dbReference type="EMBL" id="SPR00145.1"/>
    </source>
</evidence>
<protein>
    <submittedName>
        <fullName evidence="2">Uncharacterized protein</fullName>
    </submittedName>
</protein>
<proteinExistence type="predicted"/>